<protein>
    <recommendedName>
        <fullName evidence="4">SIMPL domain-containing protein</fullName>
    </recommendedName>
</protein>
<dbReference type="PANTHER" id="PTHR34387:SF2">
    <property type="entry name" value="SLR1258 PROTEIN"/>
    <property type="match status" value="1"/>
</dbReference>
<dbReference type="Proteomes" id="UP000198654">
    <property type="component" value="Unassembled WGS sequence"/>
</dbReference>
<reference evidence="2 3" key="1">
    <citation type="submission" date="2016-10" db="EMBL/GenBank/DDBJ databases">
        <authorList>
            <person name="de Groot N.N."/>
        </authorList>
    </citation>
    <scope>NUCLEOTIDE SEQUENCE [LARGE SCALE GENOMIC DNA]</scope>
    <source>
        <strain evidence="2 3">DSM 14789</strain>
    </source>
</reference>
<accession>A0A1G9MGE9</accession>
<dbReference type="RefSeq" id="WP_089728930.1">
    <property type="nucleotide sequence ID" value="NZ_FNGI01000006.1"/>
</dbReference>
<keyword evidence="1" id="KW-0732">Signal</keyword>
<dbReference type="InterPro" id="IPR007497">
    <property type="entry name" value="SIMPL/DUF541"/>
</dbReference>
<dbReference type="GO" id="GO:0006974">
    <property type="term" value="P:DNA damage response"/>
    <property type="evidence" value="ECO:0007669"/>
    <property type="project" value="TreeGrafter"/>
</dbReference>
<dbReference type="STRING" id="119000.SAMN05661010_02448"/>
<proteinExistence type="predicted"/>
<keyword evidence="3" id="KW-1185">Reference proteome</keyword>
<dbReference type="AlphaFoldDB" id="A0A1G9MGE9"/>
<dbReference type="InterPro" id="IPR052022">
    <property type="entry name" value="26kDa_periplasmic_antigen"/>
</dbReference>
<dbReference type="Gene3D" id="3.30.110.170">
    <property type="entry name" value="Protein of unknown function (DUF541), domain 1"/>
    <property type="match status" value="1"/>
</dbReference>
<evidence type="ECO:0008006" key="4">
    <source>
        <dbReference type="Google" id="ProtNLM"/>
    </source>
</evidence>
<dbReference type="Pfam" id="PF04402">
    <property type="entry name" value="SIMPL"/>
    <property type="match status" value="1"/>
</dbReference>
<dbReference type="PANTHER" id="PTHR34387">
    <property type="entry name" value="SLR1258 PROTEIN"/>
    <property type="match status" value="1"/>
</dbReference>
<evidence type="ECO:0000313" key="3">
    <source>
        <dbReference type="Proteomes" id="UP000198654"/>
    </source>
</evidence>
<sequence length="262" mass="28525">MTRNDRSAKTLLNTLLLGGLLGFATIAQAQAHPPAPEPNRIQVQAQAEISVAPDMATLDARLWERTPAIARSEDSQTDPQALADARKRLEARTGELIRTLEEAGLDSQDITAGSLTVRPDYVQQPAGEDEPGETLVRTQIERPISLRIDDLDQVPSILDALTRAGVNALDGITYDLKDRSAATDKALTRALEKAHHKAQLMASTLGVELGQVLNVQEINAMPYAPRMMTMRADAMESKATPEYRPGEITIESSVSVAWEIKP</sequence>
<dbReference type="EMBL" id="FNGI01000006">
    <property type="protein sequence ID" value="SDL72977.1"/>
    <property type="molecule type" value="Genomic_DNA"/>
</dbReference>
<evidence type="ECO:0000313" key="2">
    <source>
        <dbReference type="EMBL" id="SDL72977.1"/>
    </source>
</evidence>
<feature type="chain" id="PRO_5011518265" description="SIMPL domain-containing protein" evidence="1">
    <location>
        <begin position="30"/>
        <end position="262"/>
    </location>
</feature>
<dbReference type="Gene3D" id="3.30.70.2970">
    <property type="entry name" value="Protein of unknown function (DUF541), domain 2"/>
    <property type="match status" value="1"/>
</dbReference>
<feature type="signal peptide" evidence="1">
    <location>
        <begin position="1"/>
        <end position="29"/>
    </location>
</feature>
<name>A0A1G9MGE9_9GAMM</name>
<dbReference type="OrthoDB" id="6155254at2"/>
<gene>
    <name evidence="2" type="ORF">SAMN05661010_02448</name>
</gene>
<evidence type="ECO:0000256" key="1">
    <source>
        <dbReference type="SAM" id="SignalP"/>
    </source>
</evidence>
<organism evidence="2 3">
    <name type="scientific">Modicisalibacter muralis</name>
    <dbReference type="NCBI Taxonomy" id="119000"/>
    <lineage>
        <taxon>Bacteria</taxon>
        <taxon>Pseudomonadati</taxon>
        <taxon>Pseudomonadota</taxon>
        <taxon>Gammaproteobacteria</taxon>
        <taxon>Oceanospirillales</taxon>
        <taxon>Halomonadaceae</taxon>
        <taxon>Modicisalibacter</taxon>
    </lineage>
</organism>